<evidence type="ECO:0000256" key="10">
    <source>
        <dbReference type="ARBA" id="ARBA00023204"/>
    </source>
</evidence>
<evidence type="ECO:0000256" key="15">
    <source>
        <dbReference type="HAMAP-Rule" id="MF_00103"/>
    </source>
</evidence>
<dbReference type="Pfam" id="PF01149">
    <property type="entry name" value="Fapy_DNA_glyco"/>
    <property type="match status" value="1"/>
</dbReference>
<dbReference type="SUPFAM" id="SSF81624">
    <property type="entry name" value="N-terminal domain of MutM-like DNA repair proteins"/>
    <property type="match status" value="1"/>
</dbReference>
<dbReference type="AlphaFoldDB" id="A0AAN0VES0"/>
<feature type="active site" description="Schiff-base intermediate with DNA" evidence="15">
    <location>
        <position position="9"/>
    </location>
</feature>
<evidence type="ECO:0000256" key="13">
    <source>
        <dbReference type="ARBA" id="ARBA00023295"/>
    </source>
</evidence>
<dbReference type="Gene3D" id="1.10.8.50">
    <property type="match status" value="1"/>
</dbReference>
<feature type="active site" description="Proton donor; for beta-elimination activity" evidence="15">
    <location>
        <position position="65"/>
    </location>
</feature>
<dbReference type="PANTHER" id="PTHR22993:SF9">
    <property type="entry name" value="FORMAMIDOPYRIMIDINE-DNA GLYCOSYLASE"/>
    <property type="match status" value="1"/>
</dbReference>
<dbReference type="Proteomes" id="UP000019438">
    <property type="component" value="Chromosome"/>
</dbReference>
<dbReference type="InterPro" id="IPR035937">
    <property type="entry name" value="FPG_N"/>
</dbReference>
<evidence type="ECO:0000259" key="17">
    <source>
        <dbReference type="PROSITE" id="PS51068"/>
    </source>
</evidence>
<feature type="binding site" evidence="15">
    <location>
        <position position="125"/>
    </location>
    <ligand>
        <name>DNA</name>
        <dbReference type="ChEBI" id="CHEBI:16991"/>
    </ligand>
</feature>
<dbReference type="Pfam" id="PF06831">
    <property type="entry name" value="H2TH"/>
    <property type="match status" value="1"/>
</dbReference>
<feature type="active site" description="Proton donor; for delta-elimination activity" evidence="15">
    <location>
        <position position="283"/>
    </location>
</feature>
<feature type="domain" description="Formamidopyrimidine-DNA glycosylase catalytic" evidence="17">
    <location>
        <begin position="9"/>
        <end position="128"/>
    </location>
</feature>
<feature type="domain" description="FPG-type" evidence="16">
    <location>
        <begin position="253"/>
        <end position="293"/>
    </location>
</feature>
<dbReference type="PROSITE" id="PS51066">
    <property type="entry name" value="ZF_FPG_2"/>
    <property type="match status" value="1"/>
</dbReference>
<dbReference type="InterPro" id="IPR000214">
    <property type="entry name" value="Znf_DNA_glyclase/AP_lyase"/>
</dbReference>
<dbReference type="NCBIfam" id="NF002211">
    <property type="entry name" value="PRK01103.1"/>
    <property type="match status" value="1"/>
</dbReference>
<gene>
    <name evidence="15" type="primary">mutM</name>
    <name evidence="15" type="synonym">fpg</name>
    <name evidence="18" type="ORF">GbCGDNIH3_0159</name>
</gene>
<keyword evidence="9 15" id="KW-0238">DNA-binding</keyword>
<comment type="cofactor">
    <cofactor evidence="15">
        <name>Zn(2+)</name>
        <dbReference type="ChEBI" id="CHEBI:29105"/>
    </cofactor>
    <text evidence="15">Binds 1 zinc ion per subunit.</text>
</comment>
<dbReference type="CDD" id="cd08966">
    <property type="entry name" value="EcFpg-like_N"/>
    <property type="match status" value="1"/>
</dbReference>
<comment type="subunit">
    <text evidence="3 15">Monomer.</text>
</comment>
<evidence type="ECO:0000256" key="2">
    <source>
        <dbReference type="ARBA" id="ARBA00009409"/>
    </source>
</evidence>
<dbReference type="GO" id="GO:0140078">
    <property type="term" value="F:class I DNA-(apurinic or apyrimidinic site) endonuclease activity"/>
    <property type="evidence" value="ECO:0007669"/>
    <property type="project" value="UniProtKB-EC"/>
</dbReference>
<keyword evidence="7 15" id="KW-0378">Hydrolase</keyword>
<dbReference type="InterPro" id="IPR010979">
    <property type="entry name" value="Ribosomal_uS13-like_H2TH"/>
</dbReference>
<evidence type="ECO:0000256" key="5">
    <source>
        <dbReference type="ARBA" id="ARBA00022763"/>
    </source>
</evidence>
<dbReference type="GO" id="GO:0034039">
    <property type="term" value="F:8-oxo-7,8-dihydroguanine DNA N-glycosylase activity"/>
    <property type="evidence" value="ECO:0007669"/>
    <property type="project" value="TreeGrafter"/>
</dbReference>
<dbReference type="HAMAP" id="MF_00103">
    <property type="entry name" value="Fapy_DNA_glycosyl"/>
    <property type="match status" value="1"/>
</dbReference>
<keyword evidence="13 15" id="KW-0326">Glycosidase</keyword>
<dbReference type="PANTHER" id="PTHR22993">
    <property type="entry name" value="FORMAMIDOPYRIMIDINE-DNA GLYCOSYLASE"/>
    <property type="match status" value="1"/>
</dbReference>
<evidence type="ECO:0000256" key="1">
    <source>
        <dbReference type="ARBA" id="ARBA00001668"/>
    </source>
</evidence>
<proteinExistence type="inferred from homology"/>
<protein>
    <recommendedName>
        <fullName evidence="15">Formamidopyrimidine-DNA glycosylase</fullName>
        <shortName evidence="15">Fapy-DNA glycosylase</shortName>
        <ecNumber evidence="15">3.2.2.23</ecNumber>
    </recommendedName>
    <alternativeName>
        <fullName evidence="15">DNA-(apurinic or apyrimidinic site) lyase MutM</fullName>
        <shortName evidence="15">AP lyase MutM</shortName>
        <ecNumber evidence="15">4.2.99.18</ecNumber>
    </alternativeName>
</protein>
<keyword evidence="10 15" id="KW-0234">DNA repair</keyword>
<keyword evidence="4 15" id="KW-0479">Metal-binding</keyword>
<keyword evidence="12 15" id="KW-0511">Multifunctional enzyme</keyword>
<dbReference type="FunFam" id="1.10.8.50:FF:000003">
    <property type="entry name" value="Formamidopyrimidine-DNA glycosylase"/>
    <property type="match status" value="1"/>
</dbReference>
<name>A0AAN0VES0_9PROT</name>
<comment type="catalytic activity">
    <reaction evidence="14 15">
        <text>2'-deoxyribonucleotide-(2'-deoxyribose 5'-phosphate)-2'-deoxyribonucleotide-DNA = a 3'-end 2'-deoxyribonucleotide-(2,3-dehydro-2,3-deoxyribose 5'-phosphate)-DNA + a 5'-end 5'-phospho-2'-deoxyribonucleoside-DNA + H(+)</text>
        <dbReference type="Rhea" id="RHEA:66592"/>
        <dbReference type="Rhea" id="RHEA-COMP:13180"/>
        <dbReference type="Rhea" id="RHEA-COMP:16897"/>
        <dbReference type="Rhea" id="RHEA-COMP:17067"/>
        <dbReference type="ChEBI" id="CHEBI:15378"/>
        <dbReference type="ChEBI" id="CHEBI:136412"/>
        <dbReference type="ChEBI" id="CHEBI:157695"/>
        <dbReference type="ChEBI" id="CHEBI:167181"/>
        <dbReference type="EC" id="4.2.99.18"/>
    </reaction>
</comment>
<evidence type="ECO:0000256" key="8">
    <source>
        <dbReference type="ARBA" id="ARBA00022833"/>
    </source>
</evidence>
<feature type="binding site" evidence="15">
    <location>
        <position position="106"/>
    </location>
    <ligand>
        <name>DNA</name>
        <dbReference type="ChEBI" id="CHEBI:16991"/>
    </ligand>
</feature>
<evidence type="ECO:0000313" key="19">
    <source>
        <dbReference type="Proteomes" id="UP000019438"/>
    </source>
</evidence>
<dbReference type="InterPro" id="IPR020629">
    <property type="entry name" value="FPG_Glyclase"/>
</dbReference>
<dbReference type="InterPro" id="IPR015886">
    <property type="entry name" value="H2TH_FPG"/>
</dbReference>
<keyword evidence="6 15" id="KW-0863">Zinc-finger</keyword>
<dbReference type="PROSITE" id="PS51068">
    <property type="entry name" value="FPG_CAT"/>
    <property type="match status" value="1"/>
</dbReference>
<evidence type="ECO:0000256" key="12">
    <source>
        <dbReference type="ARBA" id="ARBA00023268"/>
    </source>
</evidence>
<evidence type="ECO:0000259" key="16">
    <source>
        <dbReference type="PROSITE" id="PS51066"/>
    </source>
</evidence>
<keyword evidence="11 15" id="KW-0456">Lyase</keyword>
<organism evidence="18 19">
    <name type="scientific">Granulibacter bethesdensis</name>
    <dbReference type="NCBI Taxonomy" id="364410"/>
    <lineage>
        <taxon>Bacteria</taxon>
        <taxon>Pseudomonadati</taxon>
        <taxon>Pseudomonadota</taxon>
        <taxon>Alphaproteobacteria</taxon>
        <taxon>Acetobacterales</taxon>
        <taxon>Acetobacteraceae</taxon>
        <taxon>Granulibacter</taxon>
    </lineage>
</organism>
<reference evidence="19" key="1">
    <citation type="submission" date="2012-06" db="EMBL/GenBank/DDBJ databases">
        <title>Genome analysis of multiple Granulibacter bethesdensis isolates demonstrates substantial genome diversity.</title>
        <authorList>
            <person name="Greenberg D.E."/>
            <person name="Porcella S.F."/>
            <person name="Zarember K."/>
            <person name="Zelazny A.M."/>
            <person name="Bruno D."/>
            <person name="Martens C."/>
            <person name="Barbian K.D."/>
            <person name="Jaske E."/>
            <person name="Holland S.M."/>
        </authorList>
    </citation>
    <scope>NUCLEOTIDE SEQUENCE [LARGE SCALE GENOMIC DNA]</scope>
    <source>
        <strain evidence="19">CGDNIH3</strain>
    </source>
</reference>
<dbReference type="SMART" id="SM01232">
    <property type="entry name" value="H2TH"/>
    <property type="match status" value="1"/>
</dbReference>
<evidence type="ECO:0000256" key="11">
    <source>
        <dbReference type="ARBA" id="ARBA00023239"/>
    </source>
</evidence>
<comment type="similarity">
    <text evidence="2 15">Belongs to the FPG family.</text>
</comment>
<evidence type="ECO:0000256" key="4">
    <source>
        <dbReference type="ARBA" id="ARBA00022723"/>
    </source>
</evidence>
<evidence type="ECO:0000256" key="7">
    <source>
        <dbReference type="ARBA" id="ARBA00022801"/>
    </source>
</evidence>
<dbReference type="SMART" id="SM00898">
    <property type="entry name" value="Fapy_DNA_glyco"/>
    <property type="match status" value="1"/>
</dbReference>
<evidence type="ECO:0000256" key="9">
    <source>
        <dbReference type="ARBA" id="ARBA00023125"/>
    </source>
</evidence>
<evidence type="ECO:0000256" key="3">
    <source>
        <dbReference type="ARBA" id="ARBA00011245"/>
    </source>
</evidence>
<dbReference type="Gene3D" id="3.20.190.10">
    <property type="entry name" value="MutM-like, N-terminal"/>
    <property type="match status" value="1"/>
</dbReference>
<dbReference type="GO" id="GO:0006284">
    <property type="term" value="P:base-excision repair"/>
    <property type="evidence" value="ECO:0007669"/>
    <property type="project" value="InterPro"/>
</dbReference>
<sequence>MKQGMRFMPELPEVETVMRGLRARLEGRRIVRAEVRRPDLRFPLPPGLAARLTGAYVRDFRRRGKYILMRLEGGDSLLIHLGMSGRFVLRAPADTTLPEGHEPERHEHVSMMAEDGWIAALVDPRRFGMMDLVPTAAEDAHRLLSSMGPEPLEDAFCLSGLEKAFAGRRTAVKLALLDQRIVAGLGNIYVSEALFRAGINPLRAAGDLSRAELRRLIPAIRETLTEAIAAGGSSLRDYVQPDGELGYFQHAWKVYGRAGQPCEHCPGLSAGCQGIVQIVQGGRSTYFCPCTQQQAGKQAG</sequence>
<dbReference type="SUPFAM" id="SSF46946">
    <property type="entry name" value="S13-like H2TH domain"/>
    <property type="match status" value="1"/>
</dbReference>
<keyword evidence="5 15" id="KW-0227">DNA damage</keyword>
<dbReference type="NCBIfam" id="TIGR00577">
    <property type="entry name" value="fpg"/>
    <property type="match status" value="1"/>
</dbReference>
<dbReference type="InterPro" id="IPR012319">
    <property type="entry name" value="FPG_cat"/>
</dbReference>
<evidence type="ECO:0000313" key="18">
    <source>
        <dbReference type="EMBL" id="AHJ61908.1"/>
    </source>
</evidence>
<dbReference type="KEGG" id="gbc:GbCGDNIH3_0159"/>
<dbReference type="GO" id="GO:0008270">
    <property type="term" value="F:zinc ion binding"/>
    <property type="evidence" value="ECO:0007669"/>
    <property type="project" value="UniProtKB-UniRule"/>
</dbReference>
<keyword evidence="8 15" id="KW-0862">Zinc</keyword>
<dbReference type="SUPFAM" id="SSF57716">
    <property type="entry name" value="Glucocorticoid receptor-like (DNA-binding domain)"/>
    <property type="match status" value="1"/>
</dbReference>
<feature type="binding site" evidence="15">
    <location>
        <position position="168"/>
    </location>
    <ligand>
        <name>DNA</name>
        <dbReference type="ChEBI" id="CHEBI:16991"/>
    </ligand>
</feature>
<dbReference type="EMBL" id="CP003181">
    <property type="protein sequence ID" value="AHJ61908.1"/>
    <property type="molecule type" value="Genomic_DNA"/>
</dbReference>
<feature type="active site" description="Proton donor" evidence="15">
    <location>
        <position position="10"/>
    </location>
</feature>
<evidence type="ECO:0000256" key="14">
    <source>
        <dbReference type="ARBA" id="ARBA00044632"/>
    </source>
</evidence>
<dbReference type="EC" id="3.2.2.23" evidence="15"/>
<comment type="catalytic activity">
    <reaction evidence="1 15">
        <text>Hydrolysis of DNA containing ring-opened 7-methylguanine residues, releasing 2,6-diamino-4-hydroxy-5-(N-methyl)formamidopyrimidine.</text>
        <dbReference type="EC" id="3.2.2.23"/>
    </reaction>
</comment>
<dbReference type="EC" id="4.2.99.18" evidence="15"/>
<evidence type="ECO:0000256" key="6">
    <source>
        <dbReference type="ARBA" id="ARBA00022771"/>
    </source>
</evidence>
<comment type="function">
    <text evidence="15">Involved in base excision repair of DNA damaged by oxidation or by mutagenic agents. Acts as DNA glycosylase that recognizes and removes damaged bases. Has a preference for oxidized purines, such as 7,8-dihydro-8-oxoguanine (8-oxoG). Has AP (apurinic/apyrimidinic) lyase activity and introduces nicks in the DNA strand. Cleaves the DNA backbone by beta-delta elimination to generate a single-strand break at the site of the removed base with both 3'- and 5'-phosphates.</text>
</comment>
<accession>A0AAN0VES0</accession>
<dbReference type="GO" id="GO:0003684">
    <property type="term" value="F:damaged DNA binding"/>
    <property type="evidence" value="ECO:0007669"/>
    <property type="project" value="InterPro"/>
</dbReference>